<sequence length="113" mass="13170">MVVTMKQRSEVLVQRKPSWADPTHHIFHVLLHALTWLYQQVCEIFSLRTVIRFLGCDASSKDKMVDKQPFLPDCEHFTTEKLTHSLELIKANKFDISEASELLSNINWNNNCL</sequence>
<protein>
    <submittedName>
        <fullName evidence="2">Uncharacterized protein LOC125179012</fullName>
    </submittedName>
</protein>
<dbReference type="KEGG" id="hazt:125179012"/>
<evidence type="ECO:0000313" key="1">
    <source>
        <dbReference type="Proteomes" id="UP000694843"/>
    </source>
</evidence>
<proteinExistence type="predicted"/>
<keyword evidence="1" id="KW-1185">Reference proteome</keyword>
<dbReference type="RefSeq" id="XP_047740006.1">
    <property type="nucleotide sequence ID" value="XM_047884050.1"/>
</dbReference>
<reference evidence="2" key="1">
    <citation type="submission" date="2025-08" db="UniProtKB">
        <authorList>
            <consortium name="RefSeq"/>
        </authorList>
    </citation>
    <scope>IDENTIFICATION</scope>
    <source>
        <tissue evidence="2">Whole organism</tissue>
    </source>
</reference>
<accession>A0A979FUA2</accession>
<gene>
    <name evidence="2" type="primary">LOC125179012</name>
</gene>
<evidence type="ECO:0000313" key="2">
    <source>
        <dbReference type="RefSeq" id="XP_047740006.1"/>
    </source>
</evidence>
<dbReference type="AlphaFoldDB" id="A0A979FUA2"/>
<dbReference type="GeneID" id="125179012"/>
<name>A0A979FUA2_HYAAZ</name>
<dbReference type="Proteomes" id="UP000694843">
    <property type="component" value="Unplaced"/>
</dbReference>
<organism evidence="1 2">
    <name type="scientific">Hyalella azteca</name>
    <name type="common">Amphipod</name>
    <dbReference type="NCBI Taxonomy" id="294128"/>
    <lineage>
        <taxon>Eukaryota</taxon>
        <taxon>Metazoa</taxon>
        <taxon>Ecdysozoa</taxon>
        <taxon>Arthropoda</taxon>
        <taxon>Crustacea</taxon>
        <taxon>Multicrustacea</taxon>
        <taxon>Malacostraca</taxon>
        <taxon>Eumalacostraca</taxon>
        <taxon>Peracarida</taxon>
        <taxon>Amphipoda</taxon>
        <taxon>Senticaudata</taxon>
        <taxon>Talitrida</taxon>
        <taxon>Talitroidea</taxon>
        <taxon>Hyalellidae</taxon>
        <taxon>Hyalella</taxon>
    </lineage>
</organism>